<reference evidence="2" key="1">
    <citation type="journal article" date="2015" name="Nature">
        <title>Complex archaea that bridge the gap between prokaryotes and eukaryotes.</title>
        <authorList>
            <person name="Spang A."/>
            <person name="Saw J.H."/>
            <person name="Jorgensen S.L."/>
            <person name="Zaremba-Niedzwiedzka K."/>
            <person name="Martijn J."/>
            <person name="Lind A.E."/>
            <person name="van Eijk R."/>
            <person name="Schleper C."/>
            <person name="Guy L."/>
            <person name="Ettema T.J."/>
        </authorList>
    </citation>
    <scope>NUCLEOTIDE SEQUENCE</scope>
</reference>
<dbReference type="InterPro" id="IPR054339">
    <property type="entry name" value="GMT_wHTH"/>
</dbReference>
<dbReference type="EMBL" id="LAZR01059005">
    <property type="protein sequence ID" value="KKK68702.1"/>
    <property type="molecule type" value="Genomic_DNA"/>
</dbReference>
<comment type="caution">
    <text evidence="2">The sequence shown here is derived from an EMBL/GenBank/DDBJ whole genome shotgun (WGS) entry which is preliminary data.</text>
</comment>
<name>A0A0F8XHT9_9ZZZZ</name>
<dbReference type="NCBIfam" id="TIGR04474">
    <property type="entry name" value="tcm_partner"/>
    <property type="match status" value="1"/>
</dbReference>
<organism evidence="2">
    <name type="scientific">marine sediment metagenome</name>
    <dbReference type="NCBI Taxonomy" id="412755"/>
    <lineage>
        <taxon>unclassified sequences</taxon>
        <taxon>metagenomes</taxon>
        <taxon>ecological metagenomes</taxon>
    </lineage>
</organism>
<feature type="domain" description="GMT-like wHTH" evidence="1">
    <location>
        <begin position="274"/>
        <end position="341"/>
    </location>
</feature>
<dbReference type="InterPro" id="IPR031009">
    <property type="entry name" value="Tcm_partner"/>
</dbReference>
<protein>
    <recommendedName>
        <fullName evidence="1">GMT-like wHTH domain-containing protein</fullName>
    </recommendedName>
</protein>
<accession>A0A0F8XHT9</accession>
<sequence length="341" mass="39480">MPGKNLHQEPFSEETITKLDIFERYLEKWLPVFIQAPHWKTVNICDFFAGPGEDSVGQLGSPLRFLHVIHKYKKAINEQGLQVNLLLNEYEGPKFTILEGVVAEHLQRLPELQEHLKVECTNRDFKELFSEKRPTLAGTPNLIFLDQNGVKQTTETVFLDLVGLPQTDFLFFISSSSFRRFAEHPSFKEHFPDLDPARIRDARYEDIHRVVLDYYEAKLPPGNSTRLYPFSIKKGANIYGLVFGTGHFRGAEKFLEIAWNKNRLNGEANFDIDDDAAKAQKVLFPQYERPTKLQRFKRELKEFILEGHQITNKDVYIYALEHGHLPSHAGEVVKRLKKEGK</sequence>
<proteinExistence type="predicted"/>
<dbReference type="AlphaFoldDB" id="A0A0F8XHT9"/>
<evidence type="ECO:0000313" key="2">
    <source>
        <dbReference type="EMBL" id="KKK68702.1"/>
    </source>
</evidence>
<dbReference type="Pfam" id="PF22560">
    <property type="entry name" value="GMT-wHTH"/>
    <property type="match status" value="1"/>
</dbReference>
<feature type="non-terminal residue" evidence="2">
    <location>
        <position position="341"/>
    </location>
</feature>
<evidence type="ECO:0000259" key="1">
    <source>
        <dbReference type="Pfam" id="PF22560"/>
    </source>
</evidence>
<gene>
    <name evidence="2" type="ORF">LCGC14_2941410</name>
</gene>